<accession>A0A927IH74</accession>
<proteinExistence type="predicted"/>
<dbReference type="InterPro" id="IPR004358">
    <property type="entry name" value="Sig_transdc_His_kin-like_C"/>
</dbReference>
<dbReference type="SMART" id="SM00448">
    <property type="entry name" value="REC"/>
    <property type="match status" value="1"/>
</dbReference>
<feature type="transmembrane region" description="Helical" evidence="8">
    <location>
        <begin position="172"/>
        <end position="190"/>
    </location>
</feature>
<feature type="transmembrane region" description="Helical" evidence="8">
    <location>
        <begin position="27"/>
        <end position="48"/>
    </location>
</feature>
<dbReference type="Pfam" id="PF00072">
    <property type="entry name" value="Response_reg"/>
    <property type="match status" value="1"/>
</dbReference>
<keyword evidence="12" id="KW-1185">Reference proteome</keyword>
<dbReference type="InterPro" id="IPR036097">
    <property type="entry name" value="HisK_dim/P_sf"/>
</dbReference>
<evidence type="ECO:0000256" key="4">
    <source>
        <dbReference type="ARBA" id="ARBA00022679"/>
    </source>
</evidence>
<dbReference type="PROSITE" id="PS50109">
    <property type="entry name" value="HIS_KIN"/>
    <property type="match status" value="1"/>
</dbReference>
<comment type="catalytic activity">
    <reaction evidence="1">
        <text>ATP + protein L-histidine = ADP + protein N-phospho-L-histidine.</text>
        <dbReference type="EC" id="2.7.13.3"/>
    </reaction>
</comment>
<dbReference type="SUPFAM" id="SSF55874">
    <property type="entry name" value="ATPase domain of HSP90 chaperone/DNA topoisomerase II/histidine kinase"/>
    <property type="match status" value="1"/>
</dbReference>
<dbReference type="InterPro" id="IPR003661">
    <property type="entry name" value="HisK_dim/P_dom"/>
</dbReference>
<comment type="caution">
    <text evidence="11">The sequence shown here is derived from an EMBL/GenBank/DDBJ whole genome shotgun (WGS) entry which is preliminary data.</text>
</comment>
<gene>
    <name evidence="11" type="ORF">IEN85_20855</name>
</gene>
<dbReference type="PANTHER" id="PTHR43047:SF64">
    <property type="entry name" value="HISTIDINE KINASE CONTAINING CHEY-HOMOLOGOUS RECEIVER DOMAIN AND PAS DOMAIN-RELATED"/>
    <property type="match status" value="1"/>
</dbReference>
<feature type="transmembrane region" description="Helical" evidence="8">
    <location>
        <begin position="112"/>
        <end position="143"/>
    </location>
</feature>
<keyword evidence="3 6" id="KW-0597">Phosphoprotein</keyword>
<dbReference type="SUPFAM" id="SSF52172">
    <property type="entry name" value="CheY-like"/>
    <property type="match status" value="1"/>
</dbReference>
<dbReference type="SMART" id="SM00387">
    <property type="entry name" value="HATPase_c"/>
    <property type="match status" value="1"/>
</dbReference>
<dbReference type="RefSeq" id="WP_191619036.1">
    <property type="nucleotide sequence ID" value="NZ_JACYFG010000051.1"/>
</dbReference>
<dbReference type="InterPro" id="IPR011006">
    <property type="entry name" value="CheY-like_superfamily"/>
</dbReference>
<dbReference type="InterPro" id="IPR003594">
    <property type="entry name" value="HATPase_dom"/>
</dbReference>
<dbReference type="PROSITE" id="PS50110">
    <property type="entry name" value="RESPONSE_REGULATORY"/>
    <property type="match status" value="1"/>
</dbReference>
<evidence type="ECO:0000313" key="11">
    <source>
        <dbReference type="EMBL" id="MBD5781962.1"/>
    </source>
</evidence>
<keyword evidence="8" id="KW-0812">Transmembrane</keyword>
<feature type="modified residue" description="4-aspartylphosphate" evidence="6">
    <location>
        <position position="544"/>
    </location>
</feature>
<evidence type="ECO:0000259" key="9">
    <source>
        <dbReference type="PROSITE" id="PS50109"/>
    </source>
</evidence>
<dbReference type="CDD" id="cd17546">
    <property type="entry name" value="REC_hyHK_CKI1_RcsC-like"/>
    <property type="match status" value="1"/>
</dbReference>
<evidence type="ECO:0000256" key="6">
    <source>
        <dbReference type="PROSITE-ProRule" id="PRU00169"/>
    </source>
</evidence>
<evidence type="ECO:0000256" key="3">
    <source>
        <dbReference type="ARBA" id="ARBA00022553"/>
    </source>
</evidence>
<dbReference type="EMBL" id="JACYFG010000051">
    <property type="protein sequence ID" value="MBD5781962.1"/>
    <property type="molecule type" value="Genomic_DNA"/>
</dbReference>
<feature type="transmembrane region" description="Helical" evidence="8">
    <location>
        <begin position="87"/>
        <end position="106"/>
    </location>
</feature>
<evidence type="ECO:0000313" key="12">
    <source>
        <dbReference type="Proteomes" id="UP000622317"/>
    </source>
</evidence>
<dbReference type="Gene3D" id="3.30.565.10">
    <property type="entry name" value="Histidine kinase-like ATPase, C-terminal domain"/>
    <property type="match status" value="1"/>
</dbReference>
<dbReference type="InterPro" id="IPR036890">
    <property type="entry name" value="HATPase_C_sf"/>
</dbReference>
<sequence>MRDCLKRLLPRKEGDLLPDLPSLRERFVELASAYTLAFAFPLELMIIYRGLTVHWGWSTTVQTSVFLVLVCAVLLRAKLGVRATSAIVICCIVVAGLSGIIAWGLFASGPIVVVGFAVIAAVMLGTRWSLAIVALATAVTLFIGERYTNGVMSYRFDAIAHLNTISPWVNRALHLSMIGALVCLVVSWMTKSLQRSILTLQAREEELEHSNQQLTQQAVQLEEQAVLLAEERDRAQIAARAKDQFLSIVSHELRTPLNPVIGFLDILQKERNLSEESRHQIELMQQSSEQLLKLIDQIVDFSELDRGELTFSPAPTSLSELEKEAVETLTNLAQLNRLDLKVATTGNPEQLILVDKRRISQVITELGTNAIRFTTQGRVTLNIELHQPNTDPNAKLRILVSDTGVGIPPEKRKSIFDPFIQAENDRTRSSGGLGLGLSFCQQMLKSMDGTLELQSEVGVGTRAIVEVPVQALSEKRPSTPKPPLNKKLKLSQPLEVLVVEDNYTNQRVVTTLLKRIGAKAVCAENGQVALELLDRQSYDVVLMDLSMPVMDGITASREIRLQPHLDKLPIIALTAHSYRSSEKQCREAGMNGFLTKPVNKLRLFEALSQACPHEQEALVASTATASPS</sequence>
<feature type="domain" description="Histidine kinase" evidence="9">
    <location>
        <begin position="248"/>
        <end position="471"/>
    </location>
</feature>
<dbReference type="InterPro" id="IPR005467">
    <property type="entry name" value="His_kinase_dom"/>
</dbReference>
<evidence type="ECO:0000256" key="7">
    <source>
        <dbReference type="SAM" id="Coils"/>
    </source>
</evidence>
<keyword evidence="8" id="KW-1133">Transmembrane helix</keyword>
<name>A0A927IH74_9BACT</name>
<protein>
    <recommendedName>
        <fullName evidence="2">histidine kinase</fullName>
        <ecNumber evidence="2">2.7.13.3</ecNumber>
    </recommendedName>
</protein>
<feature type="coiled-coil region" evidence="7">
    <location>
        <begin position="197"/>
        <end position="238"/>
    </location>
</feature>
<evidence type="ECO:0000259" key="10">
    <source>
        <dbReference type="PROSITE" id="PS50110"/>
    </source>
</evidence>
<keyword evidence="7" id="KW-0175">Coiled coil</keyword>
<keyword evidence="4" id="KW-0808">Transferase</keyword>
<feature type="transmembrane region" description="Helical" evidence="8">
    <location>
        <begin position="54"/>
        <end position="75"/>
    </location>
</feature>
<dbReference type="SMART" id="SM00388">
    <property type="entry name" value="HisKA"/>
    <property type="match status" value="1"/>
</dbReference>
<dbReference type="Gene3D" id="3.40.50.2300">
    <property type="match status" value="1"/>
</dbReference>
<dbReference type="SUPFAM" id="SSF47384">
    <property type="entry name" value="Homodimeric domain of signal transducing histidine kinase"/>
    <property type="match status" value="1"/>
</dbReference>
<keyword evidence="8" id="KW-0472">Membrane</keyword>
<dbReference type="Pfam" id="PF02518">
    <property type="entry name" value="HATPase_c"/>
    <property type="match status" value="1"/>
</dbReference>
<organism evidence="11 12">
    <name type="scientific">Pelagicoccus enzymogenes</name>
    <dbReference type="NCBI Taxonomy" id="2773457"/>
    <lineage>
        <taxon>Bacteria</taxon>
        <taxon>Pseudomonadati</taxon>
        <taxon>Verrucomicrobiota</taxon>
        <taxon>Opitutia</taxon>
        <taxon>Puniceicoccales</taxon>
        <taxon>Pelagicoccaceae</taxon>
        <taxon>Pelagicoccus</taxon>
    </lineage>
</organism>
<dbReference type="EC" id="2.7.13.3" evidence="2"/>
<dbReference type="Pfam" id="PF00512">
    <property type="entry name" value="HisKA"/>
    <property type="match status" value="1"/>
</dbReference>
<evidence type="ECO:0000256" key="1">
    <source>
        <dbReference type="ARBA" id="ARBA00000085"/>
    </source>
</evidence>
<keyword evidence="5" id="KW-0418">Kinase</keyword>
<feature type="domain" description="Response regulatory" evidence="10">
    <location>
        <begin position="495"/>
        <end position="611"/>
    </location>
</feature>
<dbReference type="InterPro" id="IPR001789">
    <property type="entry name" value="Sig_transdc_resp-reg_receiver"/>
</dbReference>
<reference evidence="11" key="1">
    <citation type="submission" date="2020-09" db="EMBL/GenBank/DDBJ databases">
        <title>Pelagicoccus enzymogenes sp. nov. with an EPS production, isolated from marine sediment.</title>
        <authorList>
            <person name="Feng X."/>
        </authorList>
    </citation>
    <scope>NUCLEOTIDE SEQUENCE</scope>
    <source>
        <strain evidence="11">NFK12</strain>
    </source>
</reference>
<evidence type="ECO:0000256" key="8">
    <source>
        <dbReference type="SAM" id="Phobius"/>
    </source>
</evidence>
<dbReference type="GO" id="GO:0000155">
    <property type="term" value="F:phosphorelay sensor kinase activity"/>
    <property type="evidence" value="ECO:0007669"/>
    <property type="project" value="InterPro"/>
</dbReference>
<dbReference type="Gene3D" id="1.10.287.130">
    <property type="match status" value="1"/>
</dbReference>
<dbReference type="PANTHER" id="PTHR43047">
    <property type="entry name" value="TWO-COMPONENT HISTIDINE PROTEIN KINASE"/>
    <property type="match status" value="1"/>
</dbReference>
<dbReference type="AlphaFoldDB" id="A0A927IH74"/>
<dbReference type="CDD" id="cd00082">
    <property type="entry name" value="HisKA"/>
    <property type="match status" value="1"/>
</dbReference>
<evidence type="ECO:0000256" key="5">
    <source>
        <dbReference type="ARBA" id="ARBA00022777"/>
    </source>
</evidence>
<evidence type="ECO:0000256" key="2">
    <source>
        <dbReference type="ARBA" id="ARBA00012438"/>
    </source>
</evidence>
<dbReference type="PRINTS" id="PR00344">
    <property type="entry name" value="BCTRLSENSOR"/>
</dbReference>
<dbReference type="Proteomes" id="UP000622317">
    <property type="component" value="Unassembled WGS sequence"/>
</dbReference>